<dbReference type="Proteomes" id="UP000250223">
    <property type="component" value="Unassembled WGS sequence"/>
</dbReference>
<accession>A0A240A556</accession>
<name>A0A240A556_CLOCO</name>
<proteinExistence type="predicted"/>
<sequence>MLDKNDLCQHESLVRPLQQVVSIPNPLYKSLQGIYFIGKTPLLVMVVMHGLL</sequence>
<dbReference type="InterPro" id="IPR046141">
    <property type="entry name" value="DUF6143"/>
</dbReference>
<keyword evidence="3" id="KW-1185">Reference proteome</keyword>
<dbReference type="EMBL" id="UAWC01000001">
    <property type="protein sequence ID" value="SQB33054.1"/>
    <property type="molecule type" value="Genomic_DNA"/>
</dbReference>
<gene>
    <name evidence="2" type="ORF">NCTC13028_00134</name>
    <name evidence="1" type="ORF">SAMN05216497_11416</name>
</gene>
<dbReference type="AlphaFoldDB" id="A0A240A556"/>
<dbReference type="Proteomes" id="UP000198811">
    <property type="component" value="Unassembled WGS sequence"/>
</dbReference>
<dbReference type="EMBL" id="FNGL01000014">
    <property type="protein sequence ID" value="SDL24912.1"/>
    <property type="molecule type" value="Genomic_DNA"/>
</dbReference>
<evidence type="ECO:0000313" key="3">
    <source>
        <dbReference type="Proteomes" id="UP000198811"/>
    </source>
</evidence>
<dbReference type="Pfam" id="PF19640">
    <property type="entry name" value="DUF6143"/>
    <property type="match status" value="1"/>
</dbReference>
<organism evidence="2 4">
    <name type="scientific">Clostridium cochlearium</name>
    <dbReference type="NCBI Taxonomy" id="1494"/>
    <lineage>
        <taxon>Bacteria</taxon>
        <taxon>Bacillati</taxon>
        <taxon>Bacillota</taxon>
        <taxon>Clostridia</taxon>
        <taxon>Eubacteriales</taxon>
        <taxon>Clostridiaceae</taxon>
        <taxon>Clostridium</taxon>
    </lineage>
</organism>
<evidence type="ECO:0000313" key="1">
    <source>
        <dbReference type="EMBL" id="SDL24912.1"/>
    </source>
</evidence>
<evidence type="ECO:0000313" key="4">
    <source>
        <dbReference type="Proteomes" id="UP000250223"/>
    </source>
</evidence>
<protein>
    <submittedName>
        <fullName evidence="2">Uncharacterized protein</fullName>
    </submittedName>
</protein>
<reference evidence="2 4" key="2">
    <citation type="submission" date="2018-06" db="EMBL/GenBank/DDBJ databases">
        <authorList>
            <consortium name="Pathogen Informatics"/>
            <person name="Doyle S."/>
        </authorList>
    </citation>
    <scope>NUCLEOTIDE SEQUENCE [LARGE SCALE GENOMIC DNA]</scope>
    <source>
        <strain evidence="2 4">NCTC13028</strain>
    </source>
</reference>
<evidence type="ECO:0000313" key="2">
    <source>
        <dbReference type="EMBL" id="SQB33054.1"/>
    </source>
</evidence>
<reference evidence="1 3" key="1">
    <citation type="submission" date="2016-10" db="EMBL/GenBank/DDBJ databases">
        <authorList>
            <person name="Varghese N."/>
            <person name="Submissions S."/>
        </authorList>
    </citation>
    <scope>NUCLEOTIDE SEQUENCE [LARGE SCALE GENOMIC DNA]</scope>
    <source>
        <strain evidence="1 3">NLAE-zl-C224</strain>
    </source>
</reference>